<dbReference type="SUPFAM" id="SSF46689">
    <property type="entry name" value="Homeodomain-like"/>
    <property type="match status" value="1"/>
</dbReference>
<proteinExistence type="predicted"/>
<keyword evidence="2" id="KW-0805">Transcription regulation</keyword>
<dbReference type="Proteomes" id="UP000237104">
    <property type="component" value="Unassembled WGS sequence"/>
</dbReference>
<dbReference type="InterPro" id="IPR001647">
    <property type="entry name" value="HTH_TetR"/>
</dbReference>
<name>A0A2S3ZQ45_9MICO</name>
<evidence type="ECO:0000256" key="4">
    <source>
        <dbReference type="ARBA" id="ARBA00023163"/>
    </source>
</evidence>
<reference evidence="7 8" key="1">
    <citation type="submission" date="2018-01" db="EMBL/GenBank/DDBJ databases">
        <title>Cryobacterium sp. nov., from glaciers in China.</title>
        <authorList>
            <person name="Liu Q."/>
            <person name="Xin Y.-H."/>
        </authorList>
    </citation>
    <scope>NUCLEOTIDE SEQUENCE [LARGE SCALE GENOMIC DNA]</scope>
    <source>
        <strain evidence="7 8">TMB1-8</strain>
    </source>
</reference>
<evidence type="ECO:0000313" key="7">
    <source>
        <dbReference type="EMBL" id="POH71346.1"/>
    </source>
</evidence>
<evidence type="ECO:0000256" key="1">
    <source>
        <dbReference type="ARBA" id="ARBA00022491"/>
    </source>
</evidence>
<evidence type="ECO:0000259" key="6">
    <source>
        <dbReference type="PROSITE" id="PS50977"/>
    </source>
</evidence>
<keyword evidence="4" id="KW-0804">Transcription</keyword>
<dbReference type="PANTHER" id="PTHR30055:SF234">
    <property type="entry name" value="HTH-TYPE TRANSCRIPTIONAL REGULATOR BETI"/>
    <property type="match status" value="1"/>
</dbReference>
<evidence type="ECO:0000256" key="3">
    <source>
        <dbReference type="ARBA" id="ARBA00023125"/>
    </source>
</evidence>
<comment type="caution">
    <text evidence="7">The sequence shown here is derived from an EMBL/GenBank/DDBJ whole genome shotgun (WGS) entry which is preliminary data.</text>
</comment>
<feature type="DNA-binding region" description="H-T-H motif" evidence="5">
    <location>
        <begin position="77"/>
        <end position="96"/>
    </location>
</feature>
<dbReference type="InterPro" id="IPR050109">
    <property type="entry name" value="HTH-type_TetR-like_transc_reg"/>
</dbReference>
<gene>
    <name evidence="7" type="ORF">C3B59_01810</name>
</gene>
<keyword evidence="3 5" id="KW-0238">DNA-binding</keyword>
<dbReference type="Pfam" id="PF13977">
    <property type="entry name" value="TetR_C_6"/>
    <property type="match status" value="1"/>
</dbReference>
<dbReference type="PANTHER" id="PTHR30055">
    <property type="entry name" value="HTH-TYPE TRANSCRIPTIONAL REGULATOR RUTR"/>
    <property type="match status" value="1"/>
</dbReference>
<dbReference type="InterPro" id="IPR039538">
    <property type="entry name" value="BetI_C"/>
</dbReference>
<evidence type="ECO:0000256" key="5">
    <source>
        <dbReference type="PROSITE-ProRule" id="PRU00335"/>
    </source>
</evidence>
<dbReference type="GO" id="GO:0000976">
    <property type="term" value="F:transcription cis-regulatory region binding"/>
    <property type="evidence" value="ECO:0007669"/>
    <property type="project" value="TreeGrafter"/>
</dbReference>
<evidence type="ECO:0000256" key="2">
    <source>
        <dbReference type="ARBA" id="ARBA00023015"/>
    </source>
</evidence>
<dbReference type="InterPro" id="IPR009057">
    <property type="entry name" value="Homeodomain-like_sf"/>
</dbReference>
<dbReference type="Gene3D" id="1.10.357.10">
    <property type="entry name" value="Tetracycline Repressor, domain 2"/>
    <property type="match status" value="1"/>
</dbReference>
<keyword evidence="1" id="KW-0678">Repressor</keyword>
<dbReference type="SUPFAM" id="SSF48498">
    <property type="entry name" value="Tetracyclin repressor-like, C-terminal domain"/>
    <property type="match status" value="1"/>
</dbReference>
<sequence length="253" mass="27522">MDSLRPFHGPWPGMSMWRARPGRSCAIMCTGSTAPLFDVNDAGRGDQVTRIPAADRRSALVRAALRVVADRGVAQATTRAIVAEAGMSLASFHYAFQSRDELMVELIRHVVAEEATAVLPEPSGTESPGQDGSQSLRQILRDGLQRYADHMSRDPLREKAMLELTQYALRSPELHHLAMAQYERYHALAAEALDTAARRSGSVWLHPVGEVARLLVSLTDGLTIAWLVDRNDTATATLLDFAADAVAALGRPA</sequence>
<dbReference type="EMBL" id="PPXF01000011">
    <property type="protein sequence ID" value="POH71346.1"/>
    <property type="molecule type" value="Genomic_DNA"/>
</dbReference>
<evidence type="ECO:0000313" key="8">
    <source>
        <dbReference type="Proteomes" id="UP000237104"/>
    </source>
</evidence>
<feature type="domain" description="HTH tetR-type" evidence="6">
    <location>
        <begin position="54"/>
        <end position="114"/>
    </location>
</feature>
<dbReference type="InterPro" id="IPR036271">
    <property type="entry name" value="Tet_transcr_reg_TetR-rel_C_sf"/>
</dbReference>
<dbReference type="OrthoDB" id="5242433at2"/>
<dbReference type="PROSITE" id="PS50977">
    <property type="entry name" value="HTH_TETR_2"/>
    <property type="match status" value="1"/>
</dbReference>
<organism evidence="7 8">
    <name type="scientific">Cryobacterium zongtaii</name>
    <dbReference type="NCBI Taxonomy" id="1259217"/>
    <lineage>
        <taxon>Bacteria</taxon>
        <taxon>Bacillati</taxon>
        <taxon>Actinomycetota</taxon>
        <taxon>Actinomycetes</taxon>
        <taxon>Micrococcales</taxon>
        <taxon>Microbacteriaceae</taxon>
        <taxon>Cryobacterium</taxon>
    </lineage>
</organism>
<dbReference type="Pfam" id="PF00440">
    <property type="entry name" value="TetR_N"/>
    <property type="match status" value="1"/>
</dbReference>
<dbReference type="GO" id="GO:0003700">
    <property type="term" value="F:DNA-binding transcription factor activity"/>
    <property type="evidence" value="ECO:0007669"/>
    <property type="project" value="TreeGrafter"/>
</dbReference>
<dbReference type="AlphaFoldDB" id="A0A2S3ZQ45"/>
<accession>A0A2S3ZQ45</accession>
<dbReference type="PRINTS" id="PR00455">
    <property type="entry name" value="HTHTETR"/>
</dbReference>
<protein>
    <submittedName>
        <fullName evidence="7">TetR family transcriptional regulator</fullName>
    </submittedName>
</protein>